<comment type="caution">
    <text evidence="9">The sequence shown here is derived from an EMBL/GenBank/DDBJ whole genome shotgun (WGS) entry which is preliminary data.</text>
</comment>
<evidence type="ECO:0000313" key="9">
    <source>
        <dbReference type="EMBL" id="GIY14821.1"/>
    </source>
</evidence>
<dbReference type="InterPro" id="IPR036852">
    <property type="entry name" value="Peptidase_S8/S53_dom_sf"/>
</dbReference>
<evidence type="ECO:0000259" key="8">
    <source>
        <dbReference type="Pfam" id="PF21316"/>
    </source>
</evidence>
<comment type="caution">
    <text evidence="4">Lacks conserved residue(s) required for the propagation of feature annotation.</text>
</comment>
<feature type="domain" description="Tripeptidyl peptidase II second Ig-like" evidence="6">
    <location>
        <begin position="471"/>
        <end position="601"/>
    </location>
</feature>
<evidence type="ECO:0000259" key="6">
    <source>
        <dbReference type="Pfam" id="PF12580"/>
    </source>
</evidence>
<dbReference type="PANTHER" id="PTHR43806">
    <property type="entry name" value="PEPTIDASE S8"/>
    <property type="match status" value="1"/>
</dbReference>
<dbReference type="Pfam" id="PF00082">
    <property type="entry name" value="Peptidase_S8"/>
    <property type="match status" value="1"/>
</dbReference>
<feature type="domain" description="Peptidase S8/S53" evidence="5">
    <location>
        <begin position="8"/>
        <end position="183"/>
    </location>
</feature>
<comment type="similarity">
    <text evidence="1 4">Belongs to the peptidase S8 family.</text>
</comment>
<dbReference type="Gene3D" id="3.40.50.200">
    <property type="entry name" value="Peptidase S8/S53 domain"/>
    <property type="match status" value="1"/>
</dbReference>
<evidence type="ECO:0000256" key="4">
    <source>
        <dbReference type="PROSITE-ProRule" id="PRU01240"/>
    </source>
</evidence>
<dbReference type="GO" id="GO:0006508">
    <property type="term" value="P:proteolysis"/>
    <property type="evidence" value="ECO:0007669"/>
    <property type="project" value="UniProtKB-KW"/>
</dbReference>
<reference evidence="9 10" key="1">
    <citation type="submission" date="2021-06" db="EMBL/GenBank/DDBJ databases">
        <title>Caerostris extrusa draft genome.</title>
        <authorList>
            <person name="Kono N."/>
            <person name="Arakawa K."/>
        </authorList>
    </citation>
    <scope>NUCLEOTIDE SEQUENCE [LARGE SCALE GENOMIC DNA]</scope>
</reference>
<protein>
    <submittedName>
        <fullName evidence="9">Tripeptidyl-peptidase 2</fullName>
    </submittedName>
</protein>
<name>A0AAV4R172_CAEEX</name>
<dbReference type="InterPro" id="IPR000209">
    <property type="entry name" value="Peptidase_S8/S53_dom"/>
</dbReference>
<keyword evidence="10" id="KW-1185">Reference proteome</keyword>
<dbReference type="SUPFAM" id="SSF52743">
    <property type="entry name" value="Subtilisin-like"/>
    <property type="match status" value="1"/>
</dbReference>
<dbReference type="Pfam" id="PF21316">
    <property type="entry name" value="TPPII_GBD"/>
    <property type="match status" value="1"/>
</dbReference>
<feature type="domain" description="Tripeptidyl-peptidase II galactose-binding" evidence="8">
    <location>
        <begin position="347"/>
        <end position="434"/>
    </location>
</feature>
<organism evidence="9 10">
    <name type="scientific">Caerostris extrusa</name>
    <name type="common">Bark spider</name>
    <name type="synonym">Caerostris bankana</name>
    <dbReference type="NCBI Taxonomy" id="172846"/>
    <lineage>
        <taxon>Eukaryota</taxon>
        <taxon>Metazoa</taxon>
        <taxon>Ecdysozoa</taxon>
        <taxon>Arthropoda</taxon>
        <taxon>Chelicerata</taxon>
        <taxon>Arachnida</taxon>
        <taxon>Araneae</taxon>
        <taxon>Araneomorphae</taxon>
        <taxon>Entelegynae</taxon>
        <taxon>Araneoidea</taxon>
        <taxon>Araneidae</taxon>
        <taxon>Caerostris</taxon>
    </lineage>
</organism>
<evidence type="ECO:0000259" key="7">
    <source>
        <dbReference type="Pfam" id="PF21223"/>
    </source>
</evidence>
<keyword evidence="3" id="KW-0378">Hydrolase</keyword>
<feature type="domain" description="Tripeptidyl-peptidase II first Ig-like" evidence="7">
    <location>
        <begin position="214"/>
        <end position="329"/>
    </location>
</feature>
<keyword evidence="3" id="KW-0720">Serine protease</keyword>
<keyword evidence="2" id="KW-0645">Protease</keyword>
<dbReference type="PANTHER" id="PTHR43806:SF14">
    <property type="entry name" value="TRIPEPTIDYL-PEPTIDASE 2"/>
    <property type="match status" value="1"/>
</dbReference>
<dbReference type="Proteomes" id="UP001054945">
    <property type="component" value="Unassembled WGS sequence"/>
</dbReference>
<dbReference type="EMBL" id="BPLR01007146">
    <property type="protein sequence ID" value="GIY14821.1"/>
    <property type="molecule type" value="Genomic_DNA"/>
</dbReference>
<evidence type="ECO:0000256" key="3">
    <source>
        <dbReference type="ARBA" id="ARBA00022825"/>
    </source>
</evidence>
<dbReference type="InterPro" id="IPR048384">
    <property type="entry name" value="TPPII_GBD"/>
</dbReference>
<evidence type="ECO:0000256" key="1">
    <source>
        <dbReference type="ARBA" id="ARBA00011073"/>
    </source>
</evidence>
<dbReference type="Gene3D" id="2.60.40.3170">
    <property type="match status" value="1"/>
</dbReference>
<accession>A0AAV4R172</accession>
<dbReference type="GO" id="GO:0008240">
    <property type="term" value="F:tripeptidyl-peptidase activity"/>
    <property type="evidence" value="ECO:0007669"/>
    <property type="project" value="TreeGrafter"/>
</dbReference>
<dbReference type="Pfam" id="PF21223">
    <property type="entry name" value="TPPII_Ig-like-1"/>
    <property type="match status" value="1"/>
</dbReference>
<dbReference type="Pfam" id="PF12580">
    <property type="entry name" value="TPPII"/>
    <property type="match status" value="1"/>
</dbReference>
<evidence type="ECO:0000259" key="5">
    <source>
        <dbReference type="Pfam" id="PF00082"/>
    </source>
</evidence>
<gene>
    <name evidence="9" type="primary">Tpp2</name>
    <name evidence="9" type="ORF">CEXT_686001</name>
</gene>
<dbReference type="InterPro" id="IPR022229">
    <property type="entry name" value="TPPII_Ig-like-2"/>
</dbReference>
<dbReference type="GO" id="GO:0005829">
    <property type="term" value="C:cytosol"/>
    <property type="evidence" value="ECO:0007669"/>
    <property type="project" value="TreeGrafter"/>
</dbReference>
<dbReference type="GO" id="GO:0004252">
    <property type="term" value="F:serine-type endopeptidase activity"/>
    <property type="evidence" value="ECO:0007669"/>
    <property type="project" value="InterPro"/>
</dbReference>
<dbReference type="InterPro" id="IPR048383">
    <property type="entry name" value="TPPII_Ig-like-1"/>
</dbReference>
<evidence type="ECO:0000313" key="10">
    <source>
        <dbReference type="Proteomes" id="UP001054945"/>
    </source>
</evidence>
<sequence length="756" mass="85199">METGTALTRGLIKVMKSKCDIINMSYGEQSHWCGGRVIELIHQVVDKHGVIMVSSAGNRGPALTTVGTPPTTPTDSIIGVGAYVSPDMMLAEYSMRDKMPGLGYTWTSRGPGIHGALVVSVCAPGGAITSVPNWTLRGAQLMNGTSMSSPHVFLLSGLKQQSIPYSPYSVRRAIENTALKVSMWEAFSMGHGLVQVDKAFNHLVKYSMSMERSIRFHVTCNQKNGIYLREPQSTKRSSLFNVAVEPIFLRDSDEDAENKINFEMNLKLVCDAQWVFVPSNLCLLYAPRTFSIRVDPCALPVGEHFTWIKAYDSNCIEKGPVFHFPITIIISRKLSGDLLNCNDTICFQPGHLKREFIEVPAGATAACLRVNCVDNKSGCSVVVHTLQLRPQLCCKSLEFYKLLRLGPMEESVSVFSVKEKLVLELVLVQWWTSLEPATIKYHLSFCSLRPDSPYINMFGADGIHRIDVQSSIKYEEMLPSAVFKTQVQVLRPAEHKVRPLKSRDIIPEGRQVYEIQLTYSFNITRSGEITPIFSLLSDFLYESEFESQLWLLFDHNKQLIAVGDAYPSKYSVKIEKGDYILKLQVRHEDPNLLEKLSKTTVPIFLAPIPNDKLPKACSAGNYLCGNLTFFKDDAFKKADVYPIKYFVPELPKKSIFKNKCRKTPDEEYFDELKQMKLTWIAKFVETRLQSLNKENVDISEYDVKKPHLLEIIELANKILIESKCTDLLAAIGSKPDKKDHANNKKLDQQKIVLLKL</sequence>
<dbReference type="PROSITE" id="PS51892">
    <property type="entry name" value="SUBTILASE"/>
    <property type="match status" value="1"/>
</dbReference>
<dbReference type="AlphaFoldDB" id="A0AAV4R172"/>
<dbReference type="InterPro" id="IPR050131">
    <property type="entry name" value="Peptidase_S8_subtilisin-like"/>
</dbReference>
<proteinExistence type="inferred from homology"/>
<evidence type="ECO:0000256" key="2">
    <source>
        <dbReference type="ARBA" id="ARBA00022670"/>
    </source>
</evidence>
<dbReference type="InterPro" id="IPR046940">
    <property type="entry name" value="TPPII_Ig-like_sf"/>
</dbReference>